<name>A0A1Q5ZTU5_9SPHI</name>
<organism evidence="1 2">
    <name type="scientific">Mucilaginibacter polytrichastri</name>
    <dbReference type="NCBI Taxonomy" id="1302689"/>
    <lineage>
        <taxon>Bacteria</taxon>
        <taxon>Pseudomonadati</taxon>
        <taxon>Bacteroidota</taxon>
        <taxon>Sphingobacteriia</taxon>
        <taxon>Sphingobacteriales</taxon>
        <taxon>Sphingobacteriaceae</taxon>
        <taxon>Mucilaginibacter</taxon>
    </lineage>
</organism>
<dbReference type="STRING" id="1302689.RG47T_0643"/>
<evidence type="ECO:0000313" key="1">
    <source>
        <dbReference type="EMBL" id="OKS85199.1"/>
    </source>
</evidence>
<dbReference type="Proteomes" id="UP000186720">
    <property type="component" value="Unassembled WGS sequence"/>
</dbReference>
<keyword evidence="2" id="KW-1185">Reference proteome</keyword>
<sequence>MSINVKSVIQIPQKGNDANNKTSIICSLMHLLCVTCFIEMPNDGTVAGGFVVMHSKLCNSQ</sequence>
<comment type="caution">
    <text evidence="1">The sequence shown here is derived from an EMBL/GenBank/DDBJ whole genome shotgun (WGS) entry which is preliminary data.</text>
</comment>
<evidence type="ECO:0000313" key="2">
    <source>
        <dbReference type="Proteomes" id="UP000186720"/>
    </source>
</evidence>
<proteinExistence type="predicted"/>
<reference evidence="1 2" key="1">
    <citation type="submission" date="2016-11" db="EMBL/GenBank/DDBJ databases">
        <title>Whole Genome Sequencing of Mucilaginibacter polytrichastri RG4-7(T) isolated from the moss sample.</title>
        <authorList>
            <person name="Li Y."/>
        </authorList>
    </citation>
    <scope>NUCLEOTIDE SEQUENCE [LARGE SCALE GENOMIC DNA]</scope>
    <source>
        <strain evidence="1 2">RG4-7</strain>
    </source>
</reference>
<accession>A0A1Q5ZTU5</accession>
<protein>
    <submittedName>
        <fullName evidence="1">Uncharacterized protein</fullName>
    </submittedName>
</protein>
<gene>
    <name evidence="1" type="ORF">RG47T_0643</name>
</gene>
<dbReference type="EMBL" id="MPPL01000001">
    <property type="protein sequence ID" value="OKS85199.1"/>
    <property type="molecule type" value="Genomic_DNA"/>
</dbReference>
<dbReference type="AlphaFoldDB" id="A0A1Q5ZTU5"/>